<evidence type="ECO:0000313" key="1">
    <source>
        <dbReference type="EMBL" id="GCA63261.1"/>
    </source>
</evidence>
<gene>
    <name evidence="1" type="ORF">KIPB_008881</name>
</gene>
<name>A0A391NNH9_9EUKA</name>
<reference evidence="1 2" key="1">
    <citation type="journal article" date="2018" name="PLoS ONE">
        <title>The draft genome of Kipferlia bialata reveals reductive genome evolution in fornicate parasites.</title>
        <authorList>
            <person name="Tanifuji G."/>
            <person name="Takabayashi S."/>
            <person name="Kume K."/>
            <person name="Takagi M."/>
            <person name="Nakayama T."/>
            <person name="Kamikawa R."/>
            <person name="Inagaki Y."/>
            <person name="Hashimoto T."/>
        </authorList>
    </citation>
    <scope>NUCLEOTIDE SEQUENCE [LARGE SCALE GENOMIC DNA]</scope>
    <source>
        <strain evidence="1">NY0173</strain>
    </source>
</reference>
<protein>
    <submittedName>
        <fullName evidence="1">Uncharacterized protein</fullName>
    </submittedName>
</protein>
<organism evidence="1 2">
    <name type="scientific">Kipferlia bialata</name>
    <dbReference type="NCBI Taxonomy" id="797122"/>
    <lineage>
        <taxon>Eukaryota</taxon>
        <taxon>Metamonada</taxon>
        <taxon>Carpediemonas-like organisms</taxon>
        <taxon>Kipferlia</taxon>
    </lineage>
</organism>
<dbReference type="Proteomes" id="UP000265618">
    <property type="component" value="Unassembled WGS sequence"/>
</dbReference>
<dbReference type="AlphaFoldDB" id="A0A391NNH9"/>
<proteinExistence type="predicted"/>
<evidence type="ECO:0000313" key="2">
    <source>
        <dbReference type="Proteomes" id="UP000265618"/>
    </source>
</evidence>
<accession>A0A391NNH9</accession>
<keyword evidence="2" id="KW-1185">Reference proteome</keyword>
<dbReference type="EMBL" id="BDIP01002864">
    <property type="protein sequence ID" value="GCA63261.1"/>
    <property type="molecule type" value="Genomic_DNA"/>
</dbReference>
<comment type="caution">
    <text evidence="1">The sequence shown here is derived from an EMBL/GenBank/DDBJ whole genome shotgun (WGS) entry which is preliminary data.</text>
</comment>
<sequence length="87" mass="9124">MIQACLFSSSKRVAVVGLGPTPKGTTPVGLYDEVSNDVIACEPIPMDSFLESAAVMLNPTTALVMNAGRTLVVDVLPEVLGPDIYSE</sequence>